<dbReference type="GO" id="GO:0050660">
    <property type="term" value="F:flavin adenine dinucleotide binding"/>
    <property type="evidence" value="ECO:0007669"/>
    <property type="project" value="InterPro"/>
</dbReference>
<dbReference type="InterPro" id="IPR009100">
    <property type="entry name" value="AcylCoA_DH/oxidase_NM_dom_sf"/>
</dbReference>
<dbReference type="InterPro" id="IPR013786">
    <property type="entry name" value="AcylCoA_DH/ox_N"/>
</dbReference>
<accession>A0A499V6P3</accession>
<evidence type="ECO:0000313" key="2">
    <source>
        <dbReference type="EMBL" id="BBJ45181.1"/>
    </source>
</evidence>
<proteinExistence type="predicted"/>
<gene>
    <name evidence="2" type="ORF">SSPO_078990</name>
</gene>
<dbReference type="Proteomes" id="UP000463951">
    <property type="component" value="Chromosome"/>
</dbReference>
<feature type="domain" description="Acyl-CoA dehydrogenase/oxidase N-terminal" evidence="1">
    <location>
        <begin position="3"/>
        <end position="42"/>
    </location>
</feature>
<evidence type="ECO:0000259" key="1">
    <source>
        <dbReference type="Pfam" id="PF02771"/>
    </source>
</evidence>
<dbReference type="Gene3D" id="1.10.540.10">
    <property type="entry name" value="Acyl-CoA dehydrogenase/oxidase, N-terminal domain"/>
    <property type="match status" value="1"/>
</dbReference>
<dbReference type="Pfam" id="PF02771">
    <property type="entry name" value="Acyl-CoA_dh_N"/>
    <property type="match status" value="1"/>
</dbReference>
<dbReference type="SUPFAM" id="SSF56645">
    <property type="entry name" value="Acyl-CoA dehydrogenase NM domain-like"/>
    <property type="match status" value="1"/>
</dbReference>
<dbReference type="EMBL" id="AP019620">
    <property type="protein sequence ID" value="BBJ45181.1"/>
    <property type="molecule type" value="Genomic_DNA"/>
</dbReference>
<dbReference type="AlphaFoldDB" id="A0A499V6P3"/>
<organism evidence="2 3">
    <name type="scientific">Streptomyces antimycoticus</name>
    <dbReference type="NCBI Taxonomy" id="68175"/>
    <lineage>
        <taxon>Bacteria</taxon>
        <taxon>Bacillati</taxon>
        <taxon>Actinomycetota</taxon>
        <taxon>Actinomycetes</taxon>
        <taxon>Kitasatosporales</taxon>
        <taxon>Streptomycetaceae</taxon>
        <taxon>Streptomyces</taxon>
        <taxon>Streptomyces violaceusniger group</taxon>
    </lineage>
</organism>
<evidence type="ECO:0000313" key="3">
    <source>
        <dbReference type="Proteomes" id="UP000463951"/>
    </source>
</evidence>
<dbReference type="InterPro" id="IPR037069">
    <property type="entry name" value="AcylCoA_DH/ox_N_sf"/>
</dbReference>
<reference evidence="2 3" key="1">
    <citation type="journal article" date="2020" name="Int. J. Syst. Evol. Microbiol.">
        <title>Reclassification of Streptomyces castelarensis and Streptomyces sporoclivatus as later heterotypic synonyms of Streptomyces antimycoticus.</title>
        <authorList>
            <person name="Komaki H."/>
            <person name="Tamura T."/>
        </authorList>
    </citation>
    <scope>NUCLEOTIDE SEQUENCE [LARGE SCALE GENOMIC DNA]</scope>
    <source>
        <strain evidence="2 3">NBRC 100767</strain>
    </source>
</reference>
<protein>
    <recommendedName>
        <fullName evidence="1">Acyl-CoA dehydrogenase/oxidase N-terminal domain-containing protein</fullName>
    </recommendedName>
</protein>
<sequence length="61" mass="6437">MGEEARFPQEALEPLVANDLHAVHMPEEYGGAGADALATVIVDAGSGLPGRRPHPRGPHDR</sequence>
<dbReference type="GO" id="GO:0016627">
    <property type="term" value="F:oxidoreductase activity, acting on the CH-CH group of donors"/>
    <property type="evidence" value="ECO:0007669"/>
    <property type="project" value="InterPro"/>
</dbReference>
<name>A0A499V6P3_9ACTN</name>